<gene>
    <name evidence="6" type="ORF">GFD30_05505</name>
</gene>
<feature type="domain" description="Cyclic nucleotide-binding" evidence="4">
    <location>
        <begin position="12"/>
        <end position="116"/>
    </location>
</feature>
<dbReference type="PROSITE" id="PS51063">
    <property type="entry name" value="HTH_CRP_2"/>
    <property type="match status" value="1"/>
</dbReference>
<dbReference type="InterPro" id="IPR036390">
    <property type="entry name" value="WH_DNA-bd_sf"/>
</dbReference>
<dbReference type="PROSITE" id="PS50042">
    <property type="entry name" value="CNMP_BINDING_3"/>
    <property type="match status" value="1"/>
</dbReference>
<dbReference type="InterPro" id="IPR018490">
    <property type="entry name" value="cNMP-bd_dom_sf"/>
</dbReference>
<protein>
    <submittedName>
        <fullName evidence="6">Helix-turn-helix domain-containing protein</fullName>
    </submittedName>
</protein>
<dbReference type="InterPro" id="IPR050397">
    <property type="entry name" value="Env_Response_Regulators"/>
</dbReference>
<dbReference type="CDD" id="cd00038">
    <property type="entry name" value="CAP_ED"/>
    <property type="match status" value="1"/>
</dbReference>
<dbReference type="GO" id="GO:0005829">
    <property type="term" value="C:cytosol"/>
    <property type="evidence" value="ECO:0007669"/>
    <property type="project" value="TreeGrafter"/>
</dbReference>
<dbReference type="Gene3D" id="2.60.120.10">
    <property type="entry name" value="Jelly Rolls"/>
    <property type="match status" value="1"/>
</dbReference>
<proteinExistence type="predicted"/>
<dbReference type="GO" id="GO:0003700">
    <property type="term" value="F:DNA-binding transcription factor activity"/>
    <property type="evidence" value="ECO:0007669"/>
    <property type="project" value="TreeGrafter"/>
</dbReference>
<evidence type="ECO:0000256" key="3">
    <source>
        <dbReference type="ARBA" id="ARBA00023163"/>
    </source>
</evidence>
<dbReference type="GO" id="GO:0003677">
    <property type="term" value="F:DNA binding"/>
    <property type="evidence" value="ECO:0007669"/>
    <property type="project" value="UniProtKB-KW"/>
</dbReference>
<evidence type="ECO:0000313" key="6">
    <source>
        <dbReference type="EMBL" id="MQM25034.1"/>
    </source>
</evidence>
<evidence type="ECO:0000313" key="7">
    <source>
        <dbReference type="Proteomes" id="UP000477750"/>
    </source>
</evidence>
<organism evidence="6 7">
    <name type="scientific">Glycomyces albidus</name>
    <dbReference type="NCBI Taxonomy" id="2656774"/>
    <lineage>
        <taxon>Bacteria</taxon>
        <taxon>Bacillati</taxon>
        <taxon>Actinomycetota</taxon>
        <taxon>Actinomycetes</taxon>
        <taxon>Glycomycetales</taxon>
        <taxon>Glycomycetaceae</taxon>
        <taxon>Glycomyces</taxon>
    </lineage>
</organism>
<dbReference type="PANTHER" id="PTHR24567">
    <property type="entry name" value="CRP FAMILY TRANSCRIPTIONAL REGULATORY PROTEIN"/>
    <property type="match status" value="1"/>
</dbReference>
<keyword evidence="3" id="KW-0804">Transcription</keyword>
<dbReference type="SUPFAM" id="SSF51206">
    <property type="entry name" value="cAMP-binding domain-like"/>
    <property type="match status" value="1"/>
</dbReference>
<dbReference type="AlphaFoldDB" id="A0A6L5G5W3"/>
<dbReference type="SUPFAM" id="SSF46785">
    <property type="entry name" value="Winged helix' DNA-binding domain"/>
    <property type="match status" value="1"/>
</dbReference>
<name>A0A6L5G5W3_9ACTN</name>
<sequence>MSTPPRSAPTRAFRALIGEDRWRALTARGRPKTLPGSSLLLGQGDRESRLYALESGRVRVVYTGVEGTETFIAIRGPGDLIGEYAQRDAGGRTASVWTLEACEVTVVSFGAFGSFIKEARLENELQRYMMAKTRQNPQRIHLAANRSMEQRLAQLLLEVVYAGVGPTASQVHLSQRQIGDALGVTRPWVNRALRKWRVEGFIRTRPDPITVLDIEALKRRAPQDATCSTSPPGK</sequence>
<evidence type="ECO:0000256" key="1">
    <source>
        <dbReference type="ARBA" id="ARBA00023015"/>
    </source>
</evidence>
<accession>A0A6L5G5W3</accession>
<evidence type="ECO:0000259" key="4">
    <source>
        <dbReference type="PROSITE" id="PS50042"/>
    </source>
</evidence>
<dbReference type="Proteomes" id="UP000477750">
    <property type="component" value="Unassembled WGS sequence"/>
</dbReference>
<comment type="caution">
    <text evidence="6">The sequence shown here is derived from an EMBL/GenBank/DDBJ whole genome shotgun (WGS) entry which is preliminary data.</text>
</comment>
<evidence type="ECO:0000259" key="5">
    <source>
        <dbReference type="PROSITE" id="PS51063"/>
    </source>
</evidence>
<dbReference type="Pfam" id="PF00027">
    <property type="entry name" value="cNMP_binding"/>
    <property type="match status" value="1"/>
</dbReference>
<dbReference type="InterPro" id="IPR000595">
    <property type="entry name" value="cNMP-bd_dom"/>
</dbReference>
<feature type="domain" description="HTH crp-type" evidence="5">
    <location>
        <begin position="146"/>
        <end position="215"/>
    </location>
</feature>
<dbReference type="InterPro" id="IPR012318">
    <property type="entry name" value="HTH_CRP"/>
</dbReference>
<reference evidence="6 7" key="1">
    <citation type="submission" date="2019-10" db="EMBL/GenBank/DDBJ databases">
        <title>Glycomyces albidus sp. nov., a novel actinomycete isolated from rhizosphere soil of wheat (Triticum aestivum L.).</title>
        <authorList>
            <person name="Qian L."/>
        </authorList>
    </citation>
    <scope>NUCLEOTIDE SEQUENCE [LARGE SCALE GENOMIC DNA]</scope>
    <source>
        <strain evidence="6 7">NEAU-7082</strain>
    </source>
</reference>
<dbReference type="Pfam" id="PF13545">
    <property type="entry name" value="HTH_Crp_2"/>
    <property type="match status" value="1"/>
</dbReference>
<keyword evidence="2" id="KW-0238">DNA-binding</keyword>
<keyword evidence="1" id="KW-0805">Transcription regulation</keyword>
<dbReference type="RefSeq" id="WP_153024196.1">
    <property type="nucleotide sequence ID" value="NZ_WIAO01000004.1"/>
</dbReference>
<dbReference type="PANTHER" id="PTHR24567:SF68">
    <property type="entry name" value="DNA-BINDING TRANSCRIPTIONAL DUAL REGULATOR CRP"/>
    <property type="match status" value="1"/>
</dbReference>
<dbReference type="EMBL" id="WIAO01000004">
    <property type="protein sequence ID" value="MQM25034.1"/>
    <property type="molecule type" value="Genomic_DNA"/>
</dbReference>
<dbReference type="SMART" id="SM00419">
    <property type="entry name" value="HTH_CRP"/>
    <property type="match status" value="1"/>
</dbReference>
<keyword evidence="7" id="KW-1185">Reference proteome</keyword>
<dbReference type="SMART" id="SM00100">
    <property type="entry name" value="cNMP"/>
    <property type="match status" value="1"/>
</dbReference>
<evidence type="ECO:0000256" key="2">
    <source>
        <dbReference type="ARBA" id="ARBA00023125"/>
    </source>
</evidence>
<dbReference type="InterPro" id="IPR014710">
    <property type="entry name" value="RmlC-like_jellyroll"/>
</dbReference>